<evidence type="ECO:0000259" key="2">
    <source>
        <dbReference type="PROSITE" id="PS50943"/>
    </source>
</evidence>
<dbReference type="Gene3D" id="1.10.260.40">
    <property type="entry name" value="lambda repressor-like DNA-binding domains"/>
    <property type="match status" value="1"/>
</dbReference>
<feature type="compositionally biased region" description="Polar residues" evidence="1">
    <location>
        <begin position="88"/>
        <end position="103"/>
    </location>
</feature>
<dbReference type="EMBL" id="JBFOCI010000005">
    <property type="protein sequence ID" value="MEW9807469.1"/>
    <property type="molecule type" value="Genomic_DNA"/>
</dbReference>
<protein>
    <submittedName>
        <fullName evidence="3">Helix-turn-helix domain-containing protein</fullName>
    </submittedName>
</protein>
<dbReference type="CDD" id="cd00093">
    <property type="entry name" value="HTH_XRE"/>
    <property type="match status" value="1"/>
</dbReference>
<keyword evidence="4" id="KW-1185">Reference proteome</keyword>
<organism evidence="3 4">
    <name type="scientific">Mesorhizobium marinum</name>
    <dbReference type="NCBI Taxonomy" id="3228790"/>
    <lineage>
        <taxon>Bacteria</taxon>
        <taxon>Pseudomonadati</taxon>
        <taxon>Pseudomonadota</taxon>
        <taxon>Alphaproteobacteria</taxon>
        <taxon>Hyphomicrobiales</taxon>
        <taxon>Phyllobacteriaceae</taxon>
        <taxon>Mesorhizobium</taxon>
    </lineage>
</organism>
<dbReference type="InterPro" id="IPR001387">
    <property type="entry name" value="Cro/C1-type_HTH"/>
</dbReference>
<dbReference type="InterPro" id="IPR010982">
    <property type="entry name" value="Lambda_DNA-bd_dom_sf"/>
</dbReference>
<feature type="region of interest" description="Disordered" evidence="1">
    <location>
        <begin position="83"/>
        <end position="103"/>
    </location>
</feature>
<evidence type="ECO:0000313" key="4">
    <source>
        <dbReference type="Proteomes" id="UP001556196"/>
    </source>
</evidence>
<comment type="caution">
    <text evidence="3">The sequence shown here is derived from an EMBL/GenBank/DDBJ whole genome shotgun (WGS) entry which is preliminary data.</text>
</comment>
<gene>
    <name evidence="3" type="ORF">ABUE31_15865</name>
</gene>
<dbReference type="Proteomes" id="UP001556196">
    <property type="component" value="Unassembled WGS sequence"/>
</dbReference>
<sequence length="103" mass="11052">MSGLTPAGSSLPIDLWLLLEGVRKKISASNIQELSDTTGVTRPTLYDIAAGRRVPTIETFQRLLNHFQFAADAATHKHVLPPVVRGEQSVTPRAATTGTKSTA</sequence>
<dbReference type="SUPFAM" id="SSF47413">
    <property type="entry name" value="lambda repressor-like DNA-binding domains"/>
    <property type="match status" value="1"/>
</dbReference>
<feature type="domain" description="HTH cro/C1-type" evidence="2">
    <location>
        <begin position="32"/>
        <end position="74"/>
    </location>
</feature>
<accession>A0ABV3R2B8</accession>
<name>A0ABV3R2B8_9HYPH</name>
<dbReference type="PROSITE" id="PS50943">
    <property type="entry name" value="HTH_CROC1"/>
    <property type="match status" value="1"/>
</dbReference>
<evidence type="ECO:0000256" key="1">
    <source>
        <dbReference type="SAM" id="MobiDB-lite"/>
    </source>
</evidence>
<dbReference type="Pfam" id="PF01381">
    <property type="entry name" value="HTH_3"/>
    <property type="match status" value="1"/>
</dbReference>
<proteinExistence type="predicted"/>
<dbReference type="RefSeq" id="WP_367724651.1">
    <property type="nucleotide sequence ID" value="NZ_JBFOCH010000080.1"/>
</dbReference>
<reference evidence="3 4" key="1">
    <citation type="submission" date="2024-06" db="EMBL/GenBank/DDBJ databases">
        <authorList>
            <person name="Tuo L."/>
        </authorList>
    </citation>
    <scope>NUCLEOTIDE SEQUENCE [LARGE SCALE GENOMIC DNA]</scope>
    <source>
        <strain evidence="3 4">ZMM04-5</strain>
    </source>
</reference>
<evidence type="ECO:0000313" key="3">
    <source>
        <dbReference type="EMBL" id="MEW9807469.1"/>
    </source>
</evidence>